<feature type="compositionally biased region" description="Basic and acidic residues" evidence="2">
    <location>
        <begin position="200"/>
        <end position="210"/>
    </location>
</feature>
<keyword evidence="5" id="KW-1185">Reference proteome</keyword>
<dbReference type="InterPro" id="IPR025877">
    <property type="entry name" value="MobA-like_NTP_Trfase"/>
</dbReference>
<organism evidence="4 5">
    <name type="scientific">Sedimentitalea xiamensis</name>
    <dbReference type="NCBI Taxonomy" id="3050037"/>
    <lineage>
        <taxon>Bacteria</taxon>
        <taxon>Pseudomonadati</taxon>
        <taxon>Pseudomonadota</taxon>
        <taxon>Alphaproteobacteria</taxon>
        <taxon>Rhodobacterales</taxon>
        <taxon>Paracoccaceae</taxon>
        <taxon>Sedimentitalea</taxon>
    </lineage>
</organism>
<gene>
    <name evidence="4" type="ORF">QO034_05265</name>
</gene>
<keyword evidence="1" id="KW-0460">Magnesium</keyword>
<dbReference type="InterPro" id="IPR029044">
    <property type="entry name" value="Nucleotide-diphossugar_trans"/>
</dbReference>
<feature type="region of interest" description="Disordered" evidence="2">
    <location>
        <begin position="185"/>
        <end position="210"/>
    </location>
</feature>
<dbReference type="Gene3D" id="3.90.550.10">
    <property type="entry name" value="Spore Coat Polysaccharide Biosynthesis Protein SpsA, Chain A"/>
    <property type="match status" value="1"/>
</dbReference>
<proteinExistence type="predicted"/>
<sequence length="210" mass="22312">MTGPVTDMPIIILAAGQSTRMRGLDKLIQMVEGKPLIRRQADLARAVTTGPVIVALPDGPHPRRDALRGAGVTPLPVPDAAEGMNASLRRAFTALPDGAAAAMLLLADLPDLTENDLKTVLQAHDRKPEYPVIRGATEDGKPGHPVIFSAALFDRFAQLTGDSGGGEVMAAARGRIRLVPLPGTRARRDLDTPEDWAQWRADRANKPGGA</sequence>
<evidence type="ECO:0000313" key="5">
    <source>
        <dbReference type="Proteomes" id="UP001227126"/>
    </source>
</evidence>
<dbReference type="CDD" id="cd04182">
    <property type="entry name" value="GT_2_like_f"/>
    <property type="match status" value="1"/>
</dbReference>
<evidence type="ECO:0000259" key="3">
    <source>
        <dbReference type="Pfam" id="PF12804"/>
    </source>
</evidence>
<dbReference type="RefSeq" id="WP_284484454.1">
    <property type="nucleotide sequence ID" value="NZ_JASNJE010000004.1"/>
</dbReference>
<dbReference type="EMBL" id="JASNJE010000004">
    <property type="protein sequence ID" value="MDK3072515.1"/>
    <property type="molecule type" value="Genomic_DNA"/>
</dbReference>
<dbReference type="SUPFAM" id="SSF53448">
    <property type="entry name" value="Nucleotide-diphospho-sugar transferases"/>
    <property type="match status" value="1"/>
</dbReference>
<comment type="caution">
    <text evidence="4">The sequence shown here is derived from an EMBL/GenBank/DDBJ whole genome shotgun (WGS) entry which is preliminary data.</text>
</comment>
<reference evidence="4 5" key="1">
    <citation type="submission" date="2023-05" db="EMBL/GenBank/DDBJ databases">
        <title>Sedimentitalea sp. nov. JM2-8.</title>
        <authorList>
            <person name="Huang J."/>
        </authorList>
    </citation>
    <scope>NUCLEOTIDE SEQUENCE [LARGE SCALE GENOMIC DNA]</scope>
    <source>
        <strain evidence="4 5">JM2-8</strain>
    </source>
</reference>
<dbReference type="PANTHER" id="PTHR43777">
    <property type="entry name" value="MOLYBDENUM COFACTOR CYTIDYLYLTRANSFERASE"/>
    <property type="match status" value="1"/>
</dbReference>
<protein>
    <submittedName>
        <fullName evidence="4">Nucleotidyltransferase family protein</fullName>
    </submittedName>
</protein>
<dbReference type="Proteomes" id="UP001227126">
    <property type="component" value="Unassembled WGS sequence"/>
</dbReference>
<accession>A0ABT7FC39</accession>
<dbReference type="Pfam" id="PF12804">
    <property type="entry name" value="NTP_transf_3"/>
    <property type="match status" value="1"/>
</dbReference>
<feature type="domain" description="MobA-like NTP transferase" evidence="3">
    <location>
        <begin position="11"/>
        <end position="171"/>
    </location>
</feature>
<evidence type="ECO:0000313" key="4">
    <source>
        <dbReference type="EMBL" id="MDK3072515.1"/>
    </source>
</evidence>
<name>A0ABT7FC39_9RHOB</name>
<dbReference type="PANTHER" id="PTHR43777:SF1">
    <property type="entry name" value="MOLYBDENUM COFACTOR CYTIDYLYLTRANSFERASE"/>
    <property type="match status" value="1"/>
</dbReference>
<evidence type="ECO:0000256" key="1">
    <source>
        <dbReference type="ARBA" id="ARBA00022842"/>
    </source>
</evidence>
<evidence type="ECO:0000256" key="2">
    <source>
        <dbReference type="SAM" id="MobiDB-lite"/>
    </source>
</evidence>